<dbReference type="InterPro" id="IPR050155">
    <property type="entry name" value="HAD-like_hydrolase_sf"/>
</dbReference>
<dbReference type="Pfam" id="PF13419">
    <property type="entry name" value="HAD_2"/>
    <property type="match status" value="1"/>
</dbReference>
<dbReference type="InterPro" id="IPR041492">
    <property type="entry name" value="HAD_2"/>
</dbReference>
<reference evidence="1 2" key="1">
    <citation type="submission" date="2017-08" db="EMBL/GenBank/DDBJ databases">
        <title>Draft genome sequences of 64 type strains of genus Staph aureus.</title>
        <authorList>
            <person name="Cole K."/>
            <person name="Golubchik T."/>
            <person name="Russell J."/>
            <person name="Foster D."/>
            <person name="Llewelyn M."/>
            <person name="Wilson D."/>
            <person name="Crook D."/>
            <person name="Paul J."/>
        </authorList>
    </citation>
    <scope>NUCLEOTIDE SEQUENCE [LARGE SCALE GENOMIC DNA]</scope>
    <source>
        <strain evidence="1 2">DSM 29875</strain>
    </source>
</reference>
<gene>
    <name evidence="1" type="ORF">CD039_00140</name>
</gene>
<proteinExistence type="predicted"/>
<organism evidence="1 2">
    <name type="scientific">Staphylococcus argensis</name>
    <dbReference type="NCBI Taxonomy" id="1607738"/>
    <lineage>
        <taxon>Bacteria</taxon>
        <taxon>Bacillati</taxon>
        <taxon>Bacillota</taxon>
        <taxon>Bacilli</taxon>
        <taxon>Bacillales</taxon>
        <taxon>Staphylococcaceae</taxon>
        <taxon>Staphylococcus</taxon>
    </lineage>
</organism>
<dbReference type="RefSeq" id="WP_103370640.1">
    <property type="nucleotide sequence ID" value="NZ_CBCRVO010000001.1"/>
</dbReference>
<dbReference type="SUPFAM" id="SSF56784">
    <property type="entry name" value="HAD-like"/>
    <property type="match status" value="1"/>
</dbReference>
<sequence length="215" mass="24489">MYKNYIFDFDGTIADSSQCGVIATQHAFKKHNLNIPSKTTIQHYMGIPIEKSFPEMSEQQLSEEALSQLIEDFRAEYKNVENKYLTLFPGIEEILIKLRNQGIKMFMVSSKHSEVIDRNLTILGIKDYFTEVVGSDKVDNYKPDPEGVNYIARAHQLNKMKTIYIGDAIFDIQMAKAADIASCAVTWGSHSSRELMSQNPTFIIHNVNDLLTEIK</sequence>
<dbReference type="OrthoDB" id="9792518at2"/>
<dbReference type="PANTHER" id="PTHR43434:SF26">
    <property type="entry name" value="PYROPHOSPHATASE PPAX"/>
    <property type="match status" value="1"/>
</dbReference>
<protein>
    <submittedName>
        <fullName evidence="1">Haloacid dehalogenase</fullName>
    </submittedName>
</protein>
<dbReference type="NCBIfam" id="TIGR01549">
    <property type="entry name" value="HAD-SF-IA-v1"/>
    <property type="match status" value="1"/>
</dbReference>
<dbReference type="GeneID" id="98296755"/>
<dbReference type="Gene3D" id="3.40.50.1000">
    <property type="entry name" value="HAD superfamily/HAD-like"/>
    <property type="match status" value="1"/>
</dbReference>
<dbReference type="SFLD" id="SFLDG01129">
    <property type="entry name" value="C1.5:_HAD__Beta-PGM__Phosphata"/>
    <property type="match status" value="1"/>
</dbReference>
<dbReference type="Gene3D" id="1.10.150.240">
    <property type="entry name" value="Putative phosphatase, domain 2"/>
    <property type="match status" value="1"/>
</dbReference>
<dbReference type="NCBIfam" id="TIGR01509">
    <property type="entry name" value="HAD-SF-IA-v3"/>
    <property type="match status" value="1"/>
</dbReference>
<dbReference type="InterPro" id="IPR023198">
    <property type="entry name" value="PGP-like_dom2"/>
</dbReference>
<dbReference type="GO" id="GO:0006281">
    <property type="term" value="P:DNA repair"/>
    <property type="evidence" value="ECO:0007669"/>
    <property type="project" value="TreeGrafter"/>
</dbReference>
<accession>A0A2K4FD31</accession>
<dbReference type="InterPro" id="IPR036412">
    <property type="entry name" value="HAD-like_sf"/>
</dbReference>
<evidence type="ECO:0000313" key="1">
    <source>
        <dbReference type="EMBL" id="POA09211.1"/>
    </source>
</evidence>
<dbReference type="EMBL" id="PPPX01000001">
    <property type="protein sequence ID" value="POA09211.1"/>
    <property type="molecule type" value="Genomic_DNA"/>
</dbReference>
<dbReference type="InterPro" id="IPR006439">
    <property type="entry name" value="HAD-SF_hydro_IA"/>
</dbReference>
<dbReference type="SFLD" id="SFLDG01135">
    <property type="entry name" value="C1.5.6:_HAD__Beta-PGM__Phospha"/>
    <property type="match status" value="1"/>
</dbReference>
<dbReference type="GO" id="GO:0008967">
    <property type="term" value="F:phosphoglycolate phosphatase activity"/>
    <property type="evidence" value="ECO:0007669"/>
    <property type="project" value="TreeGrafter"/>
</dbReference>
<dbReference type="Proteomes" id="UP000242712">
    <property type="component" value="Unassembled WGS sequence"/>
</dbReference>
<dbReference type="SFLD" id="SFLDS00003">
    <property type="entry name" value="Haloacid_Dehalogenase"/>
    <property type="match status" value="1"/>
</dbReference>
<evidence type="ECO:0000313" key="2">
    <source>
        <dbReference type="Proteomes" id="UP000242712"/>
    </source>
</evidence>
<keyword evidence="2" id="KW-1185">Reference proteome</keyword>
<dbReference type="PRINTS" id="PR00413">
    <property type="entry name" value="HADHALOGNASE"/>
</dbReference>
<dbReference type="AlphaFoldDB" id="A0A2K4FD31"/>
<comment type="caution">
    <text evidence="1">The sequence shown here is derived from an EMBL/GenBank/DDBJ whole genome shotgun (WGS) entry which is preliminary data.</text>
</comment>
<dbReference type="InterPro" id="IPR023214">
    <property type="entry name" value="HAD_sf"/>
</dbReference>
<dbReference type="PANTHER" id="PTHR43434">
    <property type="entry name" value="PHOSPHOGLYCOLATE PHOSPHATASE"/>
    <property type="match status" value="1"/>
</dbReference>
<dbReference type="GO" id="GO:0005829">
    <property type="term" value="C:cytosol"/>
    <property type="evidence" value="ECO:0007669"/>
    <property type="project" value="TreeGrafter"/>
</dbReference>
<dbReference type="FunFam" id="3.40.50.1000:FF:000022">
    <property type="entry name" value="Phosphoglycolate phosphatase"/>
    <property type="match status" value="1"/>
</dbReference>
<name>A0A2K4FD31_9STAP</name>